<name>A0ABW0QS46_9GAMM</name>
<keyword evidence="2" id="KW-1185">Reference proteome</keyword>
<protein>
    <submittedName>
        <fullName evidence="1">Uncharacterized protein</fullName>
    </submittedName>
</protein>
<gene>
    <name evidence="1" type="ORF">ACFPPA_19005</name>
</gene>
<dbReference type="RefSeq" id="WP_377322830.1">
    <property type="nucleotide sequence ID" value="NZ_JBHSNF010000008.1"/>
</dbReference>
<evidence type="ECO:0000313" key="2">
    <source>
        <dbReference type="Proteomes" id="UP001596114"/>
    </source>
</evidence>
<evidence type="ECO:0000313" key="1">
    <source>
        <dbReference type="EMBL" id="MFC5527836.1"/>
    </source>
</evidence>
<sequence>MSTLRQLTTQEHDLVLWMLEHGNPEAIGFLPQLEQALVTPWQCLCGCASFNLAVPGMPDHKGGMHILADFLFGDPEELSGVFVYEQTGVLSGLEVYGLAGEAPKTLPSIASLRPFVDAASQA</sequence>
<comment type="caution">
    <text evidence="1">The sequence shown here is derived from an EMBL/GenBank/DDBJ whole genome shotgun (WGS) entry which is preliminary data.</text>
</comment>
<reference evidence="2" key="1">
    <citation type="journal article" date="2019" name="Int. J. Syst. Evol. Microbiol.">
        <title>The Global Catalogue of Microorganisms (GCM) 10K type strain sequencing project: providing services to taxonomists for standard genome sequencing and annotation.</title>
        <authorList>
            <consortium name="The Broad Institute Genomics Platform"/>
            <consortium name="The Broad Institute Genome Sequencing Center for Infectious Disease"/>
            <person name="Wu L."/>
            <person name="Ma J."/>
        </authorList>
    </citation>
    <scope>NUCLEOTIDE SEQUENCE [LARGE SCALE GENOMIC DNA]</scope>
    <source>
        <strain evidence="2">CGMCC 1.16619</strain>
    </source>
</reference>
<dbReference type="Proteomes" id="UP001596114">
    <property type="component" value="Unassembled WGS sequence"/>
</dbReference>
<organism evidence="1 2">
    <name type="scientific">Rhodanobacter ginsengisoli</name>
    <dbReference type="NCBI Taxonomy" id="418646"/>
    <lineage>
        <taxon>Bacteria</taxon>
        <taxon>Pseudomonadati</taxon>
        <taxon>Pseudomonadota</taxon>
        <taxon>Gammaproteobacteria</taxon>
        <taxon>Lysobacterales</taxon>
        <taxon>Rhodanobacteraceae</taxon>
        <taxon>Rhodanobacter</taxon>
    </lineage>
</organism>
<dbReference type="EMBL" id="JBHSNF010000008">
    <property type="protein sequence ID" value="MFC5527836.1"/>
    <property type="molecule type" value="Genomic_DNA"/>
</dbReference>
<proteinExistence type="predicted"/>
<accession>A0ABW0QS46</accession>